<comment type="caution">
    <text evidence="2">The sequence shown here is derived from an EMBL/GenBank/DDBJ whole genome shotgun (WGS) entry which is preliminary data.</text>
</comment>
<dbReference type="EMBL" id="BAABGR010000006">
    <property type="protein sequence ID" value="GAA4513293.1"/>
    <property type="molecule type" value="Genomic_DNA"/>
</dbReference>
<evidence type="ECO:0000313" key="3">
    <source>
        <dbReference type="Proteomes" id="UP001500394"/>
    </source>
</evidence>
<feature type="domain" description="Endonuclease/exonuclease/phosphatase" evidence="1">
    <location>
        <begin position="17"/>
        <end position="245"/>
    </location>
</feature>
<evidence type="ECO:0000313" key="2">
    <source>
        <dbReference type="EMBL" id="GAA4513293.1"/>
    </source>
</evidence>
<dbReference type="Gene3D" id="3.60.10.10">
    <property type="entry name" value="Endonuclease/exonuclease/phosphatase"/>
    <property type="match status" value="1"/>
</dbReference>
<evidence type="ECO:0000259" key="1">
    <source>
        <dbReference type="Pfam" id="PF03372"/>
    </source>
</evidence>
<dbReference type="Pfam" id="PF03372">
    <property type="entry name" value="Exo_endo_phos"/>
    <property type="match status" value="1"/>
</dbReference>
<accession>A0ABP8QYJ4</accession>
<proteinExistence type="predicted"/>
<sequence length="254" mass="29075">MYVGAASVAQHKKLRVMSYNIRIASPPSKGWGVTELDSIAAVINRHPCDLIALQEVDRFTRRSGKDSDQIAELAKRTDMHSFFAKAIDREGGDYGVGVLSRYPIVEAHAYRIFPHDTVKHEIRALAVIKVRVAKEDIIFASFHLDHLSHEVRKNQLEQIFSHLEKYKNFKIIFGADLNIHADNALLDEFSQRGFIIQKENLKTLTFSTSKPRVTLDYLIGNKKFYKNVKDVTFEVLHKENYASDHFPIILTLSH</sequence>
<dbReference type="InterPro" id="IPR005135">
    <property type="entry name" value="Endo/exonuclease/phosphatase"/>
</dbReference>
<protein>
    <recommendedName>
        <fullName evidence="1">Endonuclease/exonuclease/phosphatase domain-containing protein</fullName>
    </recommendedName>
</protein>
<keyword evidence="3" id="KW-1185">Reference proteome</keyword>
<dbReference type="PANTHER" id="PTHR14859">
    <property type="entry name" value="CALCOFLUOR WHITE HYPERSENSITIVE PROTEIN PRECURSOR"/>
    <property type="match status" value="1"/>
</dbReference>
<reference evidence="3" key="1">
    <citation type="journal article" date="2019" name="Int. J. Syst. Evol. Microbiol.">
        <title>The Global Catalogue of Microorganisms (GCM) 10K type strain sequencing project: providing services to taxonomists for standard genome sequencing and annotation.</title>
        <authorList>
            <consortium name="The Broad Institute Genomics Platform"/>
            <consortium name="The Broad Institute Genome Sequencing Center for Infectious Disease"/>
            <person name="Wu L."/>
            <person name="Ma J."/>
        </authorList>
    </citation>
    <scope>NUCLEOTIDE SEQUENCE [LARGE SCALE GENOMIC DNA]</scope>
    <source>
        <strain evidence="3">JCM 17858</strain>
    </source>
</reference>
<dbReference type="SUPFAM" id="SSF56219">
    <property type="entry name" value="DNase I-like"/>
    <property type="match status" value="1"/>
</dbReference>
<gene>
    <name evidence="2" type="ORF">GCM10023173_08760</name>
</gene>
<organism evidence="2 3">
    <name type="scientific">Sphingobacterium thermophilum</name>
    <dbReference type="NCBI Taxonomy" id="768534"/>
    <lineage>
        <taxon>Bacteria</taxon>
        <taxon>Pseudomonadati</taxon>
        <taxon>Bacteroidota</taxon>
        <taxon>Sphingobacteriia</taxon>
        <taxon>Sphingobacteriales</taxon>
        <taxon>Sphingobacteriaceae</taxon>
        <taxon>Sphingobacterium</taxon>
    </lineage>
</organism>
<dbReference type="InterPro" id="IPR051916">
    <property type="entry name" value="GPI-anchor_lipid_remodeler"/>
</dbReference>
<dbReference type="InterPro" id="IPR036691">
    <property type="entry name" value="Endo/exonu/phosph_ase_sf"/>
</dbReference>
<name>A0ABP8QYJ4_9SPHI</name>
<dbReference type="Proteomes" id="UP001500394">
    <property type="component" value="Unassembled WGS sequence"/>
</dbReference>
<dbReference type="PANTHER" id="PTHR14859:SF15">
    <property type="entry name" value="ENDONUCLEASE_EXONUCLEASE_PHOSPHATASE DOMAIN-CONTAINING PROTEIN"/>
    <property type="match status" value="1"/>
</dbReference>